<proteinExistence type="predicted"/>
<keyword evidence="2" id="KW-1185">Reference proteome</keyword>
<dbReference type="AlphaFoldDB" id="A0A497YGQ1"/>
<sequence>MRKNSVLLSELPNETELSVEESGYTITAGELRRDLERDGDLDQANDNWCTIQRKRWKPSAERMVVAYIEQEYDEMYEDWDDRAMECLKDEHYQRIQEVLDEAFKGDSATEYWSYEKDVIIDTAIKGQ</sequence>
<dbReference type="EMBL" id="RCCP01000001">
    <property type="protein sequence ID" value="RLJ90146.1"/>
    <property type="molecule type" value="Genomic_DNA"/>
</dbReference>
<evidence type="ECO:0000313" key="1">
    <source>
        <dbReference type="EMBL" id="RLJ90146.1"/>
    </source>
</evidence>
<reference evidence="1 2" key="1">
    <citation type="submission" date="2018-10" db="EMBL/GenBank/DDBJ databases">
        <title>Genomic Encyclopedia of Type Strains, Phase IV (KMG-IV): sequencing the most valuable type-strain genomes for metagenomic binning, comparative biology and taxonomic classification.</title>
        <authorList>
            <person name="Goeker M."/>
        </authorList>
    </citation>
    <scope>NUCLEOTIDE SEQUENCE [LARGE SCALE GENOMIC DNA]</scope>
    <source>
        <strain evidence="1 2">DSM 20549</strain>
    </source>
</reference>
<dbReference type="Proteomes" id="UP000280791">
    <property type="component" value="Unassembled WGS sequence"/>
</dbReference>
<name>A0A497YGQ1_9BACL</name>
<dbReference type="RefSeq" id="WP_121297701.1">
    <property type="nucleotide sequence ID" value="NZ_QBEW01000043.1"/>
</dbReference>
<accession>A0A497YGQ1</accession>
<organism evidence="1 2">
    <name type="scientific">Planococcus citreus</name>
    <dbReference type="NCBI Taxonomy" id="1373"/>
    <lineage>
        <taxon>Bacteria</taxon>
        <taxon>Bacillati</taxon>
        <taxon>Bacillota</taxon>
        <taxon>Bacilli</taxon>
        <taxon>Bacillales</taxon>
        <taxon>Caryophanaceae</taxon>
        <taxon>Planococcus</taxon>
    </lineage>
</organism>
<comment type="caution">
    <text evidence="1">The sequence shown here is derived from an EMBL/GenBank/DDBJ whole genome shotgun (WGS) entry which is preliminary data.</text>
</comment>
<gene>
    <name evidence="1" type="ORF">DFR62_0288</name>
</gene>
<protein>
    <submittedName>
        <fullName evidence="1">Uncharacterized protein</fullName>
    </submittedName>
</protein>
<evidence type="ECO:0000313" key="2">
    <source>
        <dbReference type="Proteomes" id="UP000280791"/>
    </source>
</evidence>
<dbReference type="OrthoDB" id="2973963at2"/>